<evidence type="ECO:0000313" key="15">
    <source>
        <dbReference type="Proteomes" id="UP001596500"/>
    </source>
</evidence>
<dbReference type="CDD" id="cd06161">
    <property type="entry name" value="S2P-M50_SpoIVFB"/>
    <property type="match status" value="1"/>
</dbReference>
<accession>A0ABW2RJB7</accession>
<keyword evidence="11 12" id="KW-0472">Membrane</keyword>
<dbReference type="RefSeq" id="WP_379864126.1">
    <property type="nucleotide sequence ID" value="NZ_JBHTBW010000019.1"/>
</dbReference>
<comment type="caution">
    <text evidence="14">The sequence shown here is derived from an EMBL/GenBank/DDBJ whole genome shotgun (WGS) entry which is preliminary data.</text>
</comment>
<feature type="domain" description="Peptidase M50" evidence="13">
    <location>
        <begin position="33"/>
        <end position="103"/>
    </location>
</feature>
<comment type="subcellular location">
    <subcellularLocation>
        <location evidence="2">Membrane</location>
        <topology evidence="2">Multi-pass membrane protein</topology>
    </subcellularLocation>
</comment>
<evidence type="ECO:0000256" key="11">
    <source>
        <dbReference type="ARBA" id="ARBA00023136"/>
    </source>
</evidence>
<dbReference type="Proteomes" id="UP001596500">
    <property type="component" value="Unassembled WGS sequence"/>
</dbReference>
<dbReference type="InterPro" id="IPR046342">
    <property type="entry name" value="CBS_dom_sf"/>
</dbReference>
<keyword evidence="10" id="KW-0482">Metalloprotease</keyword>
<feature type="transmembrane region" description="Helical" evidence="12">
    <location>
        <begin position="183"/>
        <end position="201"/>
    </location>
</feature>
<dbReference type="GO" id="GO:0008233">
    <property type="term" value="F:peptidase activity"/>
    <property type="evidence" value="ECO:0007669"/>
    <property type="project" value="UniProtKB-KW"/>
</dbReference>
<evidence type="ECO:0000256" key="3">
    <source>
        <dbReference type="ARBA" id="ARBA00007931"/>
    </source>
</evidence>
<dbReference type="PANTHER" id="PTHR39188">
    <property type="entry name" value="MEMBRANE-ASSOCIATED ZINC METALLOPROTEASE M50B"/>
    <property type="match status" value="1"/>
</dbReference>
<feature type="transmembrane region" description="Helical" evidence="12">
    <location>
        <begin position="16"/>
        <end position="42"/>
    </location>
</feature>
<keyword evidence="15" id="KW-1185">Reference proteome</keyword>
<proteinExistence type="inferred from homology"/>
<evidence type="ECO:0000256" key="4">
    <source>
        <dbReference type="ARBA" id="ARBA00022670"/>
    </source>
</evidence>
<evidence type="ECO:0000256" key="5">
    <source>
        <dbReference type="ARBA" id="ARBA00022692"/>
    </source>
</evidence>
<keyword evidence="6" id="KW-0479">Metal-binding</keyword>
<keyword evidence="8" id="KW-0862">Zinc</keyword>
<feature type="transmembrane region" description="Helical" evidence="12">
    <location>
        <begin position="154"/>
        <end position="177"/>
    </location>
</feature>
<organism evidence="14 15">
    <name type="scientific">Laceyella putida</name>
    <dbReference type="NCBI Taxonomy" id="110101"/>
    <lineage>
        <taxon>Bacteria</taxon>
        <taxon>Bacillati</taxon>
        <taxon>Bacillota</taxon>
        <taxon>Bacilli</taxon>
        <taxon>Bacillales</taxon>
        <taxon>Thermoactinomycetaceae</taxon>
        <taxon>Laceyella</taxon>
    </lineage>
</organism>
<gene>
    <name evidence="14" type="ORF">ACFQNG_06715</name>
</gene>
<evidence type="ECO:0000256" key="8">
    <source>
        <dbReference type="ARBA" id="ARBA00022833"/>
    </source>
</evidence>
<comment type="cofactor">
    <cofactor evidence="1">
        <name>Zn(2+)</name>
        <dbReference type="ChEBI" id="CHEBI:29105"/>
    </cofactor>
</comment>
<feature type="domain" description="Peptidase M50" evidence="13">
    <location>
        <begin position="115"/>
        <end position="153"/>
    </location>
</feature>
<comment type="similarity">
    <text evidence="3">Belongs to the peptidase M50B family.</text>
</comment>
<protein>
    <submittedName>
        <fullName evidence="14">Site-2 protease family protein</fullName>
    </submittedName>
</protein>
<dbReference type="EMBL" id="JBHTBW010000019">
    <property type="protein sequence ID" value="MFC7440841.1"/>
    <property type="molecule type" value="Genomic_DNA"/>
</dbReference>
<dbReference type="Pfam" id="PF02163">
    <property type="entry name" value="Peptidase_M50"/>
    <property type="match status" value="2"/>
</dbReference>
<evidence type="ECO:0000256" key="10">
    <source>
        <dbReference type="ARBA" id="ARBA00023049"/>
    </source>
</evidence>
<dbReference type="GO" id="GO:0006508">
    <property type="term" value="P:proteolysis"/>
    <property type="evidence" value="ECO:0007669"/>
    <property type="project" value="UniProtKB-KW"/>
</dbReference>
<evidence type="ECO:0000256" key="12">
    <source>
        <dbReference type="SAM" id="Phobius"/>
    </source>
</evidence>
<sequence length="292" mass="33624">MNKHRGGRTPFKIHPLFWLVIGSGVWTGYFIELFTLFVVVLVHELGHLAAAQAVGWRIRSLELLPFGGVLHVDEWGTVPARDEVVVALAGPFQHLFMILFSLLFYRIGYWSEHWTVYFIQANCMIACFNLLPIYPLDGGKVLQAVMSYFFPYRLCISFTLIFSMVLSCFLLVCAFLLPETGIWLHLAGIALFLLFSNVMAWRQKNFQYIRFLLSRSEIHPPPSGHKKKLSVLADTPLKRAIKHLYKEKIHEWEVLDRQGRVLGCVTEKRMLDMCVNKGLHYLKVKELLPKSG</sequence>
<evidence type="ECO:0000256" key="2">
    <source>
        <dbReference type="ARBA" id="ARBA00004141"/>
    </source>
</evidence>
<feature type="transmembrane region" description="Helical" evidence="12">
    <location>
        <begin position="84"/>
        <end position="108"/>
    </location>
</feature>
<dbReference type="PANTHER" id="PTHR39188:SF3">
    <property type="entry name" value="STAGE IV SPORULATION PROTEIN FB"/>
    <property type="match status" value="1"/>
</dbReference>
<reference evidence="15" key="1">
    <citation type="journal article" date="2019" name="Int. J. Syst. Evol. Microbiol.">
        <title>The Global Catalogue of Microorganisms (GCM) 10K type strain sequencing project: providing services to taxonomists for standard genome sequencing and annotation.</title>
        <authorList>
            <consortium name="The Broad Institute Genomics Platform"/>
            <consortium name="The Broad Institute Genome Sequencing Center for Infectious Disease"/>
            <person name="Wu L."/>
            <person name="Ma J."/>
        </authorList>
    </citation>
    <scope>NUCLEOTIDE SEQUENCE [LARGE SCALE GENOMIC DNA]</scope>
    <source>
        <strain evidence="15">CGMCC 1.12942</strain>
    </source>
</reference>
<dbReference type="Gene3D" id="3.10.580.10">
    <property type="entry name" value="CBS-domain"/>
    <property type="match status" value="1"/>
</dbReference>
<evidence type="ECO:0000256" key="9">
    <source>
        <dbReference type="ARBA" id="ARBA00022989"/>
    </source>
</evidence>
<evidence type="ECO:0000256" key="6">
    <source>
        <dbReference type="ARBA" id="ARBA00022723"/>
    </source>
</evidence>
<keyword evidence="5 12" id="KW-0812">Transmembrane</keyword>
<keyword evidence="9 12" id="KW-1133">Transmembrane helix</keyword>
<dbReference type="InterPro" id="IPR008915">
    <property type="entry name" value="Peptidase_M50"/>
</dbReference>
<evidence type="ECO:0000256" key="1">
    <source>
        <dbReference type="ARBA" id="ARBA00001947"/>
    </source>
</evidence>
<feature type="transmembrane region" description="Helical" evidence="12">
    <location>
        <begin position="114"/>
        <end position="134"/>
    </location>
</feature>
<keyword evidence="7" id="KW-0378">Hydrolase</keyword>
<evidence type="ECO:0000256" key="7">
    <source>
        <dbReference type="ARBA" id="ARBA00022801"/>
    </source>
</evidence>
<evidence type="ECO:0000259" key="13">
    <source>
        <dbReference type="Pfam" id="PF02163"/>
    </source>
</evidence>
<evidence type="ECO:0000313" key="14">
    <source>
        <dbReference type="EMBL" id="MFC7440841.1"/>
    </source>
</evidence>
<keyword evidence="4 14" id="KW-0645">Protease</keyword>
<dbReference type="SUPFAM" id="SSF54631">
    <property type="entry name" value="CBS-domain pair"/>
    <property type="match status" value="1"/>
</dbReference>
<name>A0ABW2RJB7_9BACL</name>